<accession>A0ABD0PY81</accession>
<organism evidence="2 3">
    <name type="scientific">Cirrhinus mrigala</name>
    <name type="common">Mrigala</name>
    <dbReference type="NCBI Taxonomy" id="683832"/>
    <lineage>
        <taxon>Eukaryota</taxon>
        <taxon>Metazoa</taxon>
        <taxon>Chordata</taxon>
        <taxon>Craniata</taxon>
        <taxon>Vertebrata</taxon>
        <taxon>Euteleostomi</taxon>
        <taxon>Actinopterygii</taxon>
        <taxon>Neopterygii</taxon>
        <taxon>Teleostei</taxon>
        <taxon>Ostariophysi</taxon>
        <taxon>Cypriniformes</taxon>
        <taxon>Cyprinidae</taxon>
        <taxon>Labeoninae</taxon>
        <taxon>Labeonini</taxon>
        <taxon>Cirrhinus</taxon>
    </lineage>
</organism>
<protein>
    <recommendedName>
        <fullName evidence="4">FXYD domain-containing ion transport regulator</fullName>
    </recommendedName>
</protein>
<gene>
    <name evidence="2" type="ORF">M9458_024435</name>
</gene>
<name>A0ABD0PY81_CIRMR</name>
<keyword evidence="1" id="KW-1133">Transmembrane helix</keyword>
<keyword evidence="3" id="KW-1185">Reference proteome</keyword>
<feature type="non-terminal residue" evidence="2">
    <location>
        <position position="64"/>
    </location>
</feature>
<dbReference type="Proteomes" id="UP001529510">
    <property type="component" value="Unassembled WGS sequence"/>
</dbReference>
<dbReference type="EMBL" id="JAMKFB020000012">
    <property type="protein sequence ID" value="KAL0178993.1"/>
    <property type="molecule type" value="Genomic_DNA"/>
</dbReference>
<evidence type="ECO:0000256" key="1">
    <source>
        <dbReference type="SAM" id="Phobius"/>
    </source>
</evidence>
<proteinExistence type="predicted"/>
<evidence type="ECO:0000313" key="2">
    <source>
        <dbReference type="EMBL" id="KAL0178993.1"/>
    </source>
</evidence>
<feature type="transmembrane region" description="Helical" evidence="1">
    <location>
        <begin position="6"/>
        <end position="25"/>
    </location>
</feature>
<dbReference type="AlphaFoldDB" id="A0ABD0PY81"/>
<comment type="caution">
    <text evidence="2">The sequence shown here is derived from an EMBL/GenBank/DDBJ whole genome shotgun (WGS) entry which is preliminary data.</text>
</comment>
<keyword evidence="1" id="KW-0812">Transmembrane</keyword>
<evidence type="ECO:0008006" key="4">
    <source>
        <dbReference type="Google" id="ProtNLM"/>
    </source>
</evidence>
<evidence type="ECO:0000313" key="3">
    <source>
        <dbReference type="Proteomes" id="UP001529510"/>
    </source>
</evidence>
<sequence length="64" mass="7175">DPHSRYTVTAVVVGCFILIIIMTVICNKKPDINTSCGFQKRMFMGLRQDEDNSDHSEDVIIAST</sequence>
<feature type="non-terminal residue" evidence="2">
    <location>
        <position position="1"/>
    </location>
</feature>
<reference evidence="2 3" key="1">
    <citation type="submission" date="2024-05" db="EMBL/GenBank/DDBJ databases">
        <title>Genome sequencing and assembly of Indian major carp, Cirrhinus mrigala (Hamilton, 1822).</title>
        <authorList>
            <person name="Mohindra V."/>
            <person name="Chowdhury L.M."/>
            <person name="Lal K."/>
            <person name="Jena J.K."/>
        </authorList>
    </citation>
    <scope>NUCLEOTIDE SEQUENCE [LARGE SCALE GENOMIC DNA]</scope>
    <source>
        <strain evidence="2">CM1030</strain>
        <tissue evidence="2">Blood</tissue>
    </source>
</reference>
<keyword evidence="1" id="KW-0472">Membrane</keyword>